<evidence type="ECO:0000313" key="3">
    <source>
        <dbReference type="Proteomes" id="UP000654075"/>
    </source>
</evidence>
<dbReference type="SUPFAM" id="SSF47391">
    <property type="entry name" value="Dimerization-anchoring domain of cAMP-dependent PK regulatory subunit"/>
    <property type="match status" value="1"/>
</dbReference>
<feature type="compositionally biased region" description="Basic and acidic residues" evidence="1">
    <location>
        <begin position="232"/>
        <end position="244"/>
    </location>
</feature>
<feature type="region of interest" description="Disordered" evidence="1">
    <location>
        <begin position="335"/>
        <end position="365"/>
    </location>
</feature>
<keyword evidence="3" id="KW-1185">Reference proteome</keyword>
<evidence type="ECO:0000313" key="2">
    <source>
        <dbReference type="EMBL" id="CAE8598598.1"/>
    </source>
</evidence>
<accession>A0A813EBV7</accession>
<feature type="compositionally biased region" description="Low complexity" evidence="1">
    <location>
        <begin position="335"/>
        <end position="353"/>
    </location>
</feature>
<feature type="region of interest" description="Disordered" evidence="1">
    <location>
        <begin position="125"/>
        <end position="322"/>
    </location>
</feature>
<proteinExistence type="predicted"/>
<dbReference type="CDD" id="cd22961">
    <property type="entry name" value="DD_TEX55-like"/>
    <property type="match status" value="1"/>
</dbReference>
<comment type="caution">
    <text evidence="2">The sequence shown here is derived from an EMBL/GenBank/DDBJ whole genome shotgun (WGS) entry which is preliminary data.</text>
</comment>
<name>A0A813EBV7_POLGL</name>
<feature type="non-terminal residue" evidence="2">
    <location>
        <position position="1"/>
    </location>
</feature>
<dbReference type="EMBL" id="CAJNNV010010425">
    <property type="protein sequence ID" value="CAE8598598.1"/>
    <property type="molecule type" value="Genomic_DNA"/>
</dbReference>
<sequence length="443" mass="48887">FACTPEDCGGIKVDFFSLTGSVRALSRGGGPQHFTLDLEPKNSQTAQAVASSGAQVRLLVRSATDAATSEDLRQERDVKKKEALDTSERYLEEHKVLSFLQQIMQGLIKERPADPYGFVAKQFAQRSEDTAAPAAPPLPPPPDRMKDEAAIPVDLGELKASLAGEKPEEDETEMLRKQAREALLKGAESGELSKVLEKSKSQQQEAVPEDAESDLSRSLERQATMLELKEDETEKHRKQAREALLKGAESGELSKVLEKSKSLQQAQPDEDETEKLRKQAREALLKGAESGELSKVLEKSKSQQEAVPEEDETEQLRIQARDALLESAQSGMLADLLLESSQAEESPSQQQVQPEEDETEKLRKQAREALLRGAESGELSKVLEKSRSTEVPLELEVAGAAHPETDQVYEESPLSNDVKMRSGRLEVTRLAKEKVELLSEVEQ</sequence>
<reference evidence="2" key="1">
    <citation type="submission" date="2021-02" db="EMBL/GenBank/DDBJ databases">
        <authorList>
            <person name="Dougan E. K."/>
            <person name="Rhodes N."/>
            <person name="Thang M."/>
            <person name="Chan C."/>
        </authorList>
    </citation>
    <scope>NUCLEOTIDE SEQUENCE</scope>
</reference>
<gene>
    <name evidence="2" type="ORF">PGLA1383_LOCUS17002</name>
</gene>
<feature type="non-terminal residue" evidence="2">
    <location>
        <position position="443"/>
    </location>
</feature>
<protein>
    <submittedName>
        <fullName evidence="2">Uncharacterized protein</fullName>
    </submittedName>
</protein>
<dbReference type="AlphaFoldDB" id="A0A813EBV7"/>
<feature type="compositionally biased region" description="Basic and acidic residues" evidence="1">
    <location>
        <begin position="173"/>
        <end position="183"/>
    </location>
</feature>
<organism evidence="2 3">
    <name type="scientific">Polarella glacialis</name>
    <name type="common">Dinoflagellate</name>
    <dbReference type="NCBI Taxonomy" id="89957"/>
    <lineage>
        <taxon>Eukaryota</taxon>
        <taxon>Sar</taxon>
        <taxon>Alveolata</taxon>
        <taxon>Dinophyceae</taxon>
        <taxon>Suessiales</taxon>
        <taxon>Suessiaceae</taxon>
        <taxon>Polarella</taxon>
    </lineage>
</organism>
<feature type="compositionally biased region" description="Basic and acidic residues" evidence="1">
    <location>
        <begin position="274"/>
        <end position="284"/>
    </location>
</feature>
<evidence type="ECO:0000256" key="1">
    <source>
        <dbReference type="SAM" id="MobiDB-lite"/>
    </source>
</evidence>
<dbReference type="OrthoDB" id="429083at2759"/>
<dbReference type="Proteomes" id="UP000654075">
    <property type="component" value="Unassembled WGS sequence"/>
</dbReference>